<sequence length="111" mass="12833">MYDYVCVYSDQHYSITIRTEVIEAFFVETLHFERTSRLKFSKMICGELVTAKGIFANQNGSYAFDTLDDVKEINLIEIDIPQASTGQMEDAIEEIVYAIAEEFSWIVDLRE</sequence>
<protein>
    <submittedName>
        <fullName evidence="1">Uncharacterized protein</fullName>
    </submittedName>
</protein>
<dbReference type="EMBL" id="CP016808">
    <property type="protein sequence ID" value="ANY67876.1"/>
    <property type="molecule type" value="Genomic_DNA"/>
</dbReference>
<organism evidence="1">
    <name type="scientific">Paenibacillus sp. BIHB 4019</name>
    <dbReference type="NCBI Taxonomy" id="1870819"/>
    <lineage>
        <taxon>Bacteria</taxon>
        <taxon>Bacillati</taxon>
        <taxon>Bacillota</taxon>
        <taxon>Bacilli</taxon>
        <taxon>Bacillales</taxon>
        <taxon>Paenibacillaceae</taxon>
        <taxon>Paenibacillus</taxon>
    </lineage>
</organism>
<dbReference type="RefSeq" id="WP_099519050.1">
    <property type="nucleotide sequence ID" value="NZ_CP016808.1"/>
</dbReference>
<gene>
    <name evidence="1" type="ORF">BBD42_16395</name>
</gene>
<reference evidence="1" key="1">
    <citation type="submission" date="2016-08" db="EMBL/GenBank/DDBJ databases">
        <title>Complete Genome Seqeunce of Paenibacillus sp. BIHB 4019 from tea rhizoplane.</title>
        <authorList>
            <person name="Thakur R."/>
            <person name="Swarnkar M.K."/>
            <person name="Gulati A."/>
        </authorList>
    </citation>
    <scope>NUCLEOTIDE SEQUENCE [LARGE SCALE GENOMIC DNA]</scope>
    <source>
        <strain evidence="1">BIHB4019</strain>
    </source>
</reference>
<accession>A0A1B2DJK4</accession>
<name>A0A1B2DJK4_9BACL</name>
<dbReference type="AlphaFoldDB" id="A0A1B2DJK4"/>
<proteinExistence type="predicted"/>
<evidence type="ECO:0000313" key="1">
    <source>
        <dbReference type="EMBL" id="ANY67876.1"/>
    </source>
</evidence>